<dbReference type="RefSeq" id="WP_379270866.1">
    <property type="nucleotide sequence ID" value="NZ_JBHUGT010000010.1"/>
</dbReference>
<dbReference type="PANTHER" id="PTHR43877">
    <property type="entry name" value="AMINOALKYLPHOSPHONATE N-ACETYLTRANSFERASE-RELATED-RELATED"/>
    <property type="match status" value="1"/>
</dbReference>
<evidence type="ECO:0000313" key="5">
    <source>
        <dbReference type="Proteomes" id="UP001597493"/>
    </source>
</evidence>
<dbReference type="GO" id="GO:0016746">
    <property type="term" value="F:acyltransferase activity"/>
    <property type="evidence" value="ECO:0007669"/>
    <property type="project" value="UniProtKB-KW"/>
</dbReference>
<dbReference type="Gene3D" id="3.40.630.30">
    <property type="match status" value="1"/>
</dbReference>
<dbReference type="InterPro" id="IPR000182">
    <property type="entry name" value="GNAT_dom"/>
</dbReference>
<dbReference type="PROSITE" id="PS51186">
    <property type="entry name" value="GNAT"/>
    <property type="match status" value="1"/>
</dbReference>
<gene>
    <name evidence="4" type="ORF">ACFSW5_07520</name>
</gene>
<dbReference type="EC" id="2.3.-.-" evidence="4"/>
<reference evidence="5" key="1">
    <citation type="journal article" date="2019" name="Int. J. Syst. Evol. Microbiol.">
        <title>The Global Catalogue of Microorganisms (GCM) 10K type strain sequencing project: providing services to taxonomists for standard genome sequencing and annotation.</title>
        <authorList>
            <consortium name="The Broad Institute Genomics Platform"/>
            <consortium name="The Broad Institute Genome Sequencing Center for Infectious Disease"/>
            <person name="Wu L."/>
            <person name="Ma J."/>
        </authorList>
    </citation>
    <scope>NUCLEOTIDE SEQUENCE [LARGE SCALE GENOMIC DNA]</scope>
    <source>
        <strain evidence="5">TISTR 1827</strain>
    </source>
</reference>
<protein>
    <submittedName>
        <fullName evidence="4">GNAT family N-acetyltransferase</fullName>
        <ecNumber evidence="4">2.3.-.-</ecNumber>
    </submittedName>
</protein>
<dbReference type="PANTHER" id="PTHR43877:SF2">
    <property type="entry name" value="AMINOALKYLPHOSPHONATE N-ACETYLTRANSFERASE-RELATED"/>
    <property type="match status" value="1"/>
</dbReference>
<dbReference type="SUPFAM" id="SSF55729">
    <property type="entry name" value="Acyl-CoA N-acyltransferases (Nat)"/>
    <property type="match status" value="1"/>
</dbReference>
<dbReference type="Pfam" id="PF00583">
    <property type="entry name" value="Acetyltransf_1"/>
    <property type="match status" value="1"/>
</dbReference>
<keyword evidence="1 4" id="KW-0808">Transferase</keyword>
<accession>A0ABW5QUX5</accession>
<evidence type="ECO:0000256" key="1">
    <source>
        <dbReference type="ARBA" id="ARBA00022679"/>
    </source>
</evidence>
<dbReference type="InterPro" id="IPR016181">
    <property type="entry name" value="Acyl_CoA_acyltransferase"/>
</dbReference>
<evidence type="ECO:0000259" key="3">
    <source>
        <dbReference type="PROSITE" id="PS51186"/>
    </source>
</evidence>
<name>A0ABW5QUX5_9BACL</name>
<comment type="caution">
    <text evidence="4">The sequence shown here is derived from an EMBL/GenBank/DDBJ whole genome shotgun (WGS) entry which is preliminary data.</text>
</comment>
<evidence type="ECO:0000256" key="2">
    <source>
        <dbReference type="ARBA" id="ARBA00023315"/>
    </source>
</evidence>
<organism evidence="4 5">
    <name type="scientific">Paenibacillus thailandensis</name>
    <dbReference type="NCBI Taxonomy" id="393250"/>
    <lineage>
        <taxon>Bacteria</taxon>
        <taxon>Bacillati</taxon>
        <taxon>Bacillota</taxon>
        <taxon>Bacilli</taxon>
        <taxon>Bacillales</taxon>
        <taxon>Paenibacillaceae</taxon>
        <taxon>Paenibacillus</taxon>
    </lineage>
</organism>
<proteinExistence type="predicted"/>
<dbReference type="Proteomes" id="UP001597493">
    <property type="component" value="Unassembled WGS sequence"/>
</dbReference>
<sequence length="177" mass="19816">MRSADIVIRDATEEDRKSFIQVLLDAYKQYADELPGPQWEQYKEALGASFDEGKPIGRIVATLEGRIVGSVQLFASSAEAYGRPELGIHNPIIRYLAVSPEARGRGIAALLIKEAVRRSRALGAKQLNLHTSDMMDSAVRLYERLGFERAYETDLYNGDTLVKGFRIGLYEAAHRKK</sequence>
<dbReference type="CDD" id="cd04301">
    <property type="entry name" value="NAT_SF"/>
    <property type="match status" value="1"/>
</dbReference>
<dbReference type="InterPro" id="IPR050832">
    <property type="entry name" value="Bact_Acetyltransf"/>
</dbReference>
<dbReference type="EMBL" id="JBHUMY010000006">
    <property type="protein sequence ID" value="MFD2660119.1"/>
    <property type="molecule type" value="Genomic_DNA"/>
</dbReference>
<evidence type="ECO:0000313" key="4">
    <source>
        <dbReference type="EMBL" id="MFD2660119.1"/>
    </source>
</evidence>
<feature type="domain" description="N-acetyltransferase" evidence="3">
    <location>
        <begin position="6"/>
        <end position="168"/>
    </location>
</feature>
<keyword evidence="2 4" id="KW-0012">Acyltransferase</keyword>
<keyword evidence="5" id="KW-1185">Reference proteome</keyword>